<dbReference type="AlphaFoldDB" id="A0A8K0CWA6"/>
<accession>A0A8K0CWA6</accession>
<sequence length="90" mass="10557">MDADKRTEKKIAGKGNKEPEKDCGTKTDRQIWTLNENGPKEGNKKNMEDGKTKKRWKRQATTKAERRHRKIFSRAETRPERGSNTRKRDS</sequence>
<evidence type="ECO:0000256" key="1">
    <source>
        <dbReference type="SAM" id="MobiDB-lite"/>
    </source>
</evidence>
<evidence type="ECO:0000313" key="3">
    <source>
        <dbReference type="Proteomes" id="UP000801492"/>
    </source>
</evidence>
<dbReference type="Proteomes" id="UP000801492">
    <property type="component" value="Unassembled WGS sequence"/>
</dbReference>
<protein>
    <submittedName>
        <fullName evidence="2">Uncharacterized protein</fullName>
    </submittedName>
</protein>
<feature type="compositionally biased region" description="Basic and acidic residues" evidence="1">
    <location>
        <begin position="73"/>
        <end position="90"/>
    </location>
</feature>
<dbReference type="EMBL" id="VTPC01027466">
    <property type="protein sequence ID" value="KAF2891592.1"/>
    <property type="molecule type" value="Genomic_DNA"/>
</dbReference>
<feature type="compositionally biased region" description="Basic and acidic residues" evidence="1">
    <location>
        <begin position="1"/>
        <end position="29"/>
    </location>
</feature>
<gene>
    <name evidence="2" type="ORF">ILUMI_14581</name>
</gene>
<feature type="compositionally biased region" description="Basic and acidic residues" evidence="1">
    <location>
        <begin position="38"/>
        <end position="51"/>
    </location>
</feature>
<evidence type="ECO:0000313" key="2">
    <source>
        <dbReference type="EMBL" id="KAF2891592.1"/>
    </source>
</evidence>
<keyword evidence="3" id="KW-1185">Reference proteome</keyword>
<proteinExistence type="predicted"/>
<name>A0A8K0CWA6_IGNLU</name>
<organism evidence="2 3">
    <name type="scientific">Ignelater luminosus</name>
    <name type="common">Cucubano</name>
    <name type="synonym">Pyrophorus luminosus</name>
    <dbReference type="NCBI Taxonomy" id="2038154"/>
    <lineage>
        <taxon>Eukaryota</taxon>
        <taxon>Metazoa</taxon>
        <taxon>Ecdysozoa</taxon>
        <taxon>Arthropoda</taxon>
        <taxon>Hexapoda</taxon>
        <taxon>Insecta</taxon>
        <taxon>Pterygota</taxon>
        <taxon>Neoptera</taxon>
        <taxon>Endopterygota</taxon>
        <taxon>Coleoptera</taxon>
        <taxon>Polyphaga</taxon>
        <taxon>Elateriformia</taxon>
        <taxon>Elateroidea</taxon>
        <taxon>Elateridae</taxon>
        <taxon>Agrypninae</taxon>
        <taxon>Pyrophorini</taxon>
        <taxon>Ignelater</taxon>
    </lineage>
</organism>
<reference evidence="2" key="1">
    <citation type="submission" date="2019-08" db="EMBL/GenBank/DDBJ databases">
        <title>The genome of the North American firefly Photinus pyralis.</title>
        <authorList>
            <consortium name="Photinus pyralis genome working group"/>
            <person name="Fallon T.R."/>
            <person name="Sander Lower S.E."/>
            <person name="Weng J.-K."/>
        </authorList>
    </citation>
    <scope>NUCLEOTIDE SEQUENCE</scope>
    <source>
        <strain evidence="2">TRF0915ILg1</strain>
        <tissue evidence="2">Whole body</tissue>
    </source>
</reference>
<feature type="compositionally biased region" description="Basic residues" evidence="1">
    <location>
        <begin position="52"/>
        <end position="72"/>
    </location>
</feature>
<comment type="caution">
    <text evidence="2">The sequence shown here is derived from an EMBL/GenBank/DDBJ whole genome shotgun (WGS) entry which is preliminary data.</text>
</comment>
<feature type="region of interest" description="Disordered" evidence="1">
    <location>
        <begin position="1"/>
        <end position="90"/>
    </location>
</feature>